<evidence type="ECO:0000313" key="4">
    <source>
        <dbReference type="EMBL" id="KAK0648261.1"/>
    </source>
</evidence>
<evidence type="ECO:0000259" key="1">
    <source>
        <dbReference type="Pfam" id="PF07944"/>
    </source>
</evidence>
<dbReference type="InterPro" id="IPR012878">
    <property type="entry name" value="Beta-AFase-like_GH127_cat"/>
</dbReference>
<protein>
    <recommendedName>
        <fullName evidence="6">Glycoside hydrolase family 127 protein</fullName>
    </recommendedName>
</protein>
<keyword evidence="5" id="KW-1185">Reference proteome</keyword>
<evidence type="ECO:0000259" key="3">
    <source>
        <dbReference type="Pfam" id="PF20737"/>
    </source>
</evidence>
<dbReference type="EMBL" id="JAULSV010000003">
    <property type="protein sequence ID" value="KAK0648261.1"/>
    <property type="molecule type" value="Genomic_DNA"/>
</dbReference>
<accession>A0AA40CR19</accession>
<name>A0AA40CR19_9PEZI</name>
<dbReference type="InterPro" id="IPR049046">
    <property type="entry name" value="Beta-AFase-like_GH127_middle"/>
</dbReference>
<feature type="domain" description="Non-reducing end beta-L-arabinofuranosidase-like GH127 middle" evidence="2">
    <location>
        <begin position="457"/>
        <end position="521"/>
    </location>
</feature>
<dbReference type="Proteomes" id="UP001174936">
    <property type="component" value="Unassembled WGS sequence"/>
</dbReference>
<proteinExistence type="predicted"/>
<dbReference type="InterPro" id="IPR049049">
    <property type="entry name" value="Beta-AFase-like_GH127_C"/>
</dbReference>
<sequence length="684" mass="77551">MAHPQTVFAGTEFHGKSMLSVRRNTIAKTTLRTQLRQLKSTGRYDCFKLKPHPVYSVPYVWPCPPHLFWDSDCGKWIEAACYFLRDEYDEELDKAIREIVDMIRSAQCEDGYLNLHHQMVAPDKRWTNLRDMHELYNAGHLIEAALAHRDYYKNDLLLEPMLKYVTLIRKTFGRDEGQIHGYPGHPEIELALFRLYAATGHQDAYDLGRYFLEERGNPTGQDGKHYYVWEAEQRGEDPWKRPDPHPEYHSFWYSQAHKPILEQESVEGHSVRCMYLLTAVADMVYLEGQRTEKGLNLPILDSVAWSTALERLWNNMVDKKMSLTGGIGAIKQWEGFGIDYFLPQGTDEGGCYNETCASIAVMMLAERLLQANLDNPDRRYADVIELSLYNNIMTAMDLEGNTFTYDNQLASSAKTPSARSDWFEVSCCPPNLARLFGSLGGYIWDHGFSAGNTTAFINVHMYTTATLRFSPSADSSSPITLSQTSNYPWDPTISFTLSPPSTPVTLRLRLPAWSQNKYTLSPSPSSPSETALTPGGYLLLSPSYLAANPTFTLQLGGFAPRYIAPHPYTNQHTLSLARGPIIYCAEDVDNPWEDNHFKDVAIPLGEPVAEARRVYEKTGEEYVELETKCWRRGAVAEGRVQGGDPGLAAREVVLGEERRLVLVPYYFRANRKGRGMMRVGLLRG</sequence>
<dbReference type="Pfam" id="PF07944">
    <property type="entry name" value="Beta-AFase-like_GH127_cat"/>
    <property type="match status" value="1"/>
</dbReference>
<gene>
    <name evidence="4" type="ORF">B0T16DRAFT_327400</name>
</gene>
<reference evidence="4" key="1">
    <citation type="submission" date="2023-06" db="EMBL/GenBank/DDBJ databases">
        <title>Genome-scale phylogeny and comparative genomics of the fungal order Sordariales.</title>
        <authorList>
            <consortium name="Lawrence Berkeley National Laboratory"/>
            <person name="Hensen N."/>
            <person name="Bonometti L."/>
            <person name="Westerberg I."/>
            <person name="Brannstrom I.O."/>
            <person name="Guillou S."/>
            <person name="Cros-Aarteil S."/>
            <person name="Calhoun S."/>
            <person name="Haridas S."/>
            <person name="Kuo A."/>
            <person name="Mondo S."/>
            <person name="Pangilinan J."/>
            <person name="Riley R."/>
            <person name="Labutti K."/>
            <person name="Andreopoulos B."/>
            <person name="Lipzen A."/>
            <person name="Chen C."/>
            <person name="Yanf M."/>
            <person name="Daum C."/>
            <person name="Ng V."/>
            <person name="Clum A."/>
            <person name="Steindorff A."/>
            <person name="Ohm R."/>
            <person name="Martin F."/>
            <person name="Silar P."/>
            <person name="Natvig D."/>
            <person name="Lalanne C."/>
            <person name="Gautier V."/>
            <person name="Ament-Velasquez S.L."/>
            <person name="Kruys A."/>
            <person name="Hutchinson M.I."/>
            <person name="Powell A.J."/>
            <person name="Barry K."/>
            <person name="Miller A.N."/>
            <person name="Grigoriev I.V."/>
            <person name="Debuchy R."/>
            <person name="Gladieux P."/>
            <person name="Thoren M.H."/>
            <person name="Johannesson H."/>
        </authorList>
    </citation>
    <scope>NUCLEOTIDE SEQUENCE</scope>
    <source>
        <strain evidence="4">SMH2532-1</strain>
    </source>
</reference>
<dbReference type="SUPFAM" id="SSF48208">
    <property type="entry name" value="Six-hairpin glycosidases"/>
    <property type="match status" value="1"/>
</dbReference>
<organism evidence="4 5">
    <name type="scientific">Cercophora newfieldiana</name>
    <dbReference type="NCBI Taxonomy" id="92897"/>
    <lineage>
        <taxon>Eukaryota</taxon>
        <taxon>Fungi</taxon>
        <taxon>Dikarya</taxon>
        <taxon>Ascomycota</taxon>
        <taxon>Pezizomycotina</taxon>
        <taxon>Sordariomycetes</taxon>
        <taxon>Sordariomycetidae</taxon>
        <taxon>Sordariales</taxon>
        <taxon>Lasiosphaeriaceae</taxon>
        <taxon>Cercophora</taxon>
    </lineage>
</organism>
<evidence type="ECO:0000259" key="2">
    <source>
        <dbReference type="Pfam" id="PF20736"/>
    </source>
</evidence>
<comment type="caution">
    <text evidence="4">The sequence shown here is derived from an EMBL/GenBank/DDBJ whole genome shotgun (WGS) entry which is preliminary data.</text>
</comment>
<dbReference type="AlphaFoldDB" id="A0AA40CR19"/>
<dbReference type="PANTHER" id="PTHR43465">
    <property type="entry name" value="DUF1680 DOMAIN PROTEIN (AFU_ORTHOLOGUE AFUA_1G08910)"/>
    <property type="match status" value="1"/>
</dbReference>
<dbReference type="PANTHER" id="PTHR43465:SF2">
    <property type="entry name" value="DUF1680 DOMAIN PROTEIN (AFU_ORTHOLOGUE AFUA_1G08910)"/>
    <property type="match status" value="1"/>
</dbReference>
<feature type="domain" description="Non-reducing end beta-L-arabinofuranosidase-like GH127 C-terminal" evidence="3">
    <location>
        <begin position="565"/>
        <end position="679"/>
    </location>
</feature>
<dbReference type="Pfam" id="PF20736">
    <property type="entry name" value="Glyco_hydro127M"/>
    <property type="match status" value="1"/>
</dbReference>
<evidence type="ECO:0000313" key="5">
    <source>
        <dbReference type="Proteomes" id="UP001174936"/>
    </source>
</evidence>
<dbReference type="InterPro" id="IPR008928">
    <property type="entry name" value="6-hairpin_glycosidase_sf"/>
</dbReference>
<dbReference type="InterPro" id="IPR049174">
    <property type="entry name" value="Beta-AFase-like"/>
</dbReference>
<dbReference type="GO" id="GO:0005975">
    <property type="term" value="P:carbohydrate metabolic process"/>
    <property type="evidence" value="ECO:0007669"/>
    <property type="project" value="InterPro"/>
</dbReference>
<evidence type="ECO:0008006" key="6">
    <source>
        <dbReference type="Google" id="ProtNLM"/>
    </source>
</evidence>
<dbReference type="Pfam" id="PF20737">
    <property type="entry name" value="Glyco_hydro127C"/>
    <property type="match status" value="1"/>
</dbReference>
<feature type="domain" description="Non-reducing end beta-L-arabinofuranosidase-like GH127 catalytic" evidence="1">
    <location>
        <begin position="21"/>
        <end position="439"/>
    </location>
</feature>